<evidence type="ECO:0000313" key="1">
    <source>
        <dbReference type="EMBL" id="MBD2502138.1"/>
    </source>
</evidence>
<keyword evidence="2" id="KW-1185">Reference proteome</keyword>
<organism evidence="1 2">
    <name type="scientific">Anabaena azotica FACHB-119</name>
    <dbReference type="NCBI Taxonomy" id="947527"/>
    <lineage>
        <taxon>Bacteria</taxon>
        <taxon>Bacillati</taxon>
        <taxon>Cyanobacteriota</taxon>
        <taxon>Cyanophyceae</taxon>
        <taxon>Nostocales</taxon>
        <taxon>Nostocaceae</taxon>
        <taxon>Anabaena</taxon>
        <taxon>Anabaena azotica</taxon>
    </lineage>
</organism>
<dbReference type="EMBL" id="JACJSG010000020">
    <property type="protein sequence ID" value="MBD2502138.1"/>
    <property type="molecule type" value="Genomic_DNA"/>
</dbReference>
<accession>A0ABR8D6R2</accession>
<dbReference type="GO" id="GO:0005524">
    <property type="term" value="F:ATP binding"/>
    <property type="evidence" value="ECO:0007669"/>
    <property type="project" value="UniProtKB-KW"/>
</dbReference>
<sequence length="201" mass="22905">MDEILGEFPESLPSNEECLLLGFSPSLLPLNQRWRSNGLSADFLADYLMCFLRAEKDGIEAIAQHPQQAIAKPAEIHSAISYIANELLENAMKFNDYNSSHPISIQLQLYRDKLIFLVTNSIKPHTLEKFKTFIQEILISDPREMLLRRLEKNAQEEHLESSGIGILCIMSDYPAKIGWKFTKIPENSEVINVTTIVQLML</sequence>
<name>A0ABR8D6R2_9NOST</name>
<comment type="caution">
    <text evidence="1">The sequence shown here is derived from an EMBL/GenBank/DDBJ whole genome shotgun (WGS) entry which is preliminary data.</text>
</comment>
<keyword evidence="1" id="KW-0547">Nucleotide-binding</keyword>
<evidence type="ECO:0000313" key="2">
    <source>
        <dbReference type="Proteomes" id="UP000661112"/>
    </source>
</evidence>
<dbReference type="NCBIfam" id="NF047703">
    <property type="entry name" value="slr1658_superfam"/>
    <property type="match status" value="1"/>
</dbReference>
<protein>
    <submittedName>
        <fullName evidence="1">ATP-binding protein</fullName>
    </submittedName>
</protein>
<keyword evidence="1" id="KW-0067">ATP-binding</keyword>
<dbReference type="InterPro" id="IPR058084">
    <property type="entry name" value="Slr1658-like"/>
</dbReference>
<reference evidence="1 2" key="1">
    <citation type="journal article" date="2020" name="ISME J.">
        <title>Comparative genomics reveals insights into cyanobacterial evolution and habitat adaptation.</title>
        <authorList>
            <person name="Chen M.Y."/>
            <person name="Teng W.K."/>
            <person name="Zhao L."/>
            <person name="Hu C.X."/>
            <person name="Zhou Y.K."/>
            <person name="Han B.P."/>
            <person name="Song L.R."/>
            <person name="Shu W.S."/>
        </authorList>
    </citation>
    <scope>NUCLEOTIDE SEQUENCE [LARGE SCALE GENOMIC DNA]</scope>
    <source>
        <strain evidence="1 2">FACHB-119</strain>
    </source>
</reference>
<dbReference type="Proteomes" id="UP000661112">
    <property type="component" value="Unassembled WGS sequence"/>
</dbReference>
<proteinExistence type="predicted"/>
<gene>
    <name evidence="1" type="ORF">H6G83_16215</name>
</gene>